<keyword evidence="10" id="KW-1185">Reference proteome</keyword>
<evidence type="ECO:0000256" key="5">
    <source>
        <dbReference type="ARBA" id="ARBA00023034"/>
    </source>
</evidence>
<dbReference type="GO" id="GO:0000938">
    <property type="term" value="C:GARP complex"/>
    <property type="evidence" value="ECO:0007669"/>
    <property type="project" value="InterPro"/>
</dbReference>
<dbReference type="GO" id="GO:0006896">
    <property type="term" value="P:Golgi to vacuole transport"/>
    <property type="evidence" value="ECO:0007669"/>
    <property type="project" value="TreeGrafter"/>
</dbReference>
<accession>A0A6A6W6I6</accession>
<dbReference type="OrthoDB" id="10259024at2759"/>
<dbReference type="AlphaFoldDB" id="A0A6A6W6I6"/>
<comment type="subcellular location">
    <subcellularLocation>
        <location evidence="1">Golgi apparatus</location>
        <location evidence="1">trans-Golgi network</location>
    </subcellularLocation>
</comment>
<keyword evidence="5" id="KW-0333">Golgi apparatus</keyword>
<evidence type="ECO:0000256" key="2">
    <source>
        <dbReference type="ARBA" id="ARBA00009150"/>
    </source>
</evidence>
<name>A0A6A6W6I6_9PEZI</name>
<evidence type="ECO:0000256" key="3">
    <source>
        <dbReference type="ARBA" id="ARBA00022448"/>
    </source>
</evidence>
<evidence type="ECO:0000259" key="8">
    <source>
        <dbReference type="Pfam" id="PF07928"/>
    </source>
</evidence>
<dbReference type="Proteomes" id="UP000799437">
    <property type="component" value="Unassembled WGS sequence"/>
</dbReference>
<evidence type="ECO:0000313" key="10">
    <source>
        <dbReference type="Proteomes" id="UP000799437"/>
    </source>
</evidence>
<comment type="similarity">
    <text evidence="2">Belongs to the VPS54 family.</text>
</comment>
<evidence type="ECO:0000256" key="1">
    <source>
        <dbReference type="ARBA" id="ARBA00004601"/>
    </source>
</evidence>
<reference evidence="9" key="1">
    <citation type="journal article" date="2020" name="Stud. Mycol.">
        <title>101 Dothideomycetes genomes: a test case for predicting lifestyles and emergence of pathogens.</title>
        <authorList>
            <person name="Haridas S."/>
            <person name="Albert R."/>
            <person name="Binder M."/>
            <person name="Bloem J."/>
            <person name="Labutti K."/>
            <person name="Salamov A."/>
            <person name="Andreopoulos B."/>
            <person name="Baker S."/>
            <person name="Barry K."/>
            <person name="Bills G."/>
            <person name="Bluhm B."/>
            <person name="Cannon C."/>
            <person name="Castanera R."/>
            <person name="Culley D."/>
            <person name="Daum C."/>
            <person name="Ezra D."/>
            <person name="Gonzalez J."/>
            <person name="Henrissat B."/>
            <person name="Kuo A."/>
            <person name="Liang C."/>
            <person name="Lipzen A."/>
            <person name="Lutzoni F."/>
            <person name="Magnuson J."/>
            <person name="Mondo S."/>
            <person name="Nolan M."/>
            <person name="Ohm R."/>
            <person name="Pangilinan J."/>
            <person name="Park H.-J."/>
            <person name="Ramirez L."/>
            <person name="Alfaro M."/>
            <person name="Sun H."/>
            <person name="Tritt A."/>
            <person name="Yoshinaga Y."/>
            <person name="Zwiers L.-H."/>
            <person name="Turgeon B."/>
            <person name="Goodwin S."/>
            <person name="Spatafora J."/>
            <person name="Crous P."/>
            <person name="Grigoriev I."/>
        </authorList>
    </citation>
    <scope>NUCLEOTIDE SEQUENCE</scope>
    <source>
        <strain evidence="9">CBS 121739</strain>
    </source>
</reference>
<dbReference type="PANTHER" id="PTHR12965">
    <property type="entry name" value="VACUOLAR PROTEIN SORTING 54"/>
    <property type="match status" value="1"/>
</dbReference>
<evidence type="ECO:0000256" key="7">
    <source>
        <dbReference type="SAM" id="Coils"/>
    </source>
</evidence>
<sequence>MDVRSCSSISATARNLQTSPNAISTLLQPPIARSGLVQQKPVSPSALYRIPTARDIPPVVLTSIPPVETREFDSYVERIGPIYNLLRSIGDRRDDCRETDKSGRIKCLVVDEDANPLDGTMRDIGGLDRRSKHDAPSLATIPVAYFDEQFDLRNPRTFDIVSERSELMTSRDEIGAVEPRKALATNAILQEKLSWYIDIAEVHLINSLSTAATPISSTFASLEELHIEAAELVENIAILRKDLASLDENLVAGGLRLLQKKRMRHNLQQLQDAMQQLERIAHARTHAKLLVEQGQTAEALTEIDAIDMLIVGERDETVGIPMPRSRLRDLRGVTSLQGYRDDLDHLRVNIGDILEAQVLNFLIDDLRNYVRSVQTEAVVSRWRASPLRSMEDDIKESLAFSTHVSHFGELRTSLVPAFHGLHKSRSIPKVIRTYRDAMNQEILNFVHKLLSSSDDDPGSVPLRLKTDCRSHRMLQERTAILTRIVRSLKDHHAEELLLSIFIGITETLRRIQGQTDLLLDMAAFIGTTALQDEIRRLLDTPSIFKRVVTSGCEQIIEILQIRSEQTIQSPLTSFVRYYASNSLFVKQCEAILGQQSTSLRTVIDRHAKDYVRKHGNMQNETLAQQMNSDIWQDEDFTTEDNKILDQVLHHRTLDSLHDIGPQYSSPKTLENEAYMTENAQQTGKVRGAIIDNESFLIPKAAILCLRGTSHFLRLSCGIPTMATETTMSLISYLRLFDSRCRQLVLGAGAIYSAGLAVITHTNLISALQAIRFMASIIPHIRDFAQRTARSDKKLSDEFDKVQRTFREHQEAIYEKLVEILKQRARVLSRQACEIEWNLGSPTDVRQYMTSLTKDTGKIYRALSKRCPSSIVLRVMTPVFACYREHFVDVFKKADPVTNTGRECMLRDVKHLVDKCGEMEGYSDLGTTLLLIVETKETDGTSHETQGSHEKV</sequence>
<dbReference type="EMBL" id="ML996573">
    <property type="protein sequence ID" value="KAF2757570.1"/>
    <property type="molecule type" value="Genomic_DNA"/>
</dbReference>
<evidence type="ECO:0000256" key="6">
    <source>
        <dbReference type="ARBA" id="ARBA00023054"/>
    </source>
</evidence>
<dbReference type="GO" id="GO:0015031">
    <property type="term" value="P:protein transport"/>
    <property type="evidence" value="ECO:0007669"/>
    <property type="project" value="UniProtKB-KW"/>
</dbReference>
<keyword evidence="3" id="KW-0813">Transport</keyword>
<dbReference type="Pfam" id="PF07928">
    <property type="entry name" value="Vps54"/>
    <property type="match status" value="1"/>
</dbReference>
<feature type="domain" description="Vacuolar protein sorting-associated protein 54 C-terminal" evidence="8">
    <location>
        <begin position="692"/>
        <end position="823"/>
    </location>
</feature>
<evidence type="ECO:0000256" key="4">
    <source>
        <dbReference type="ARBA" id="ARBA00022927"/>
    </source>
</evidence>
<dbReference type="GO" id="GO:0042147">
    <property type="term" value="P:retrograde transport, endosome to Golgi"/>
    <property type="evidence" value="ECO:0007669"/>
    <property type="project" value="InterPro"/>
</dbReference>
<dbReference type="GeneID" id="54483482"/>
<evidence type="ECO:0000313" key="9">
    <source>
        <dbReference type="EMBL" id="KAF2757570.1"/>
    </source>
</evidence>
<dbReference type="InterPro" id="IPR039745">
    <property type="entry name" value="Vps54"/>
</dbReference>
<proteinExistence type="inferred from homology"/>
<organism evidence="9 10">
    <name type="scientific">Pseudovirgaria hyperparasitica</name>
    <dbReference type="NCBI Taxonomy" id="470096"/>
    <lineage>
        <taxon>Eukaryota</taxon>
        <taxon>Fungi</taxon>
        <taxon>Dikarya</taxon>
        <taxon>Ascomycota</taxon>
        <taxon>Pezizomycotina</taxon>
        <taxon>Dothideomycetes</taxon>
        <taxon>Dothideomycetes incertae sedis</taxon>
        <taxon>Acrospermales</taxon>
        <taxon>Acrospermaceae</taxon>
        <taxon>Pseudovirgaria</taxon>
    </lineage>
</organism>
<gene>
    <name evidence="9" type="ORF">EJ05DRAFT_453376</name>
</gene>
<protein>
    <submittedName>
        <fullName evidence="9">Vps54-domain-containing protein</fullName>
    </submittedName>
</protein>
<dbReference type="PANTHER" id="PTHR12965:SF0">
    <property type="entry name" value="VACUOLAR PROTEIN SORTING-ASSOCIATED PROTEIN 54"/>
    <property type="match status" value="1"/>
</dbReference>
<dbReference type="GO" id="GO:0005829">
    <property type="term" value="C:cytosol"/>
    <property type="evidence" value="ECO:0007669"/>
    <property type="project" value="GOC"/>
</dbReference>
<dbReference type="InterPro" id="IPR012501">
    <property type="entry name" value="Vps54_C"/>
</dbReference>
<dbReference type="RefSeq" id="XP_033600021.1">
    <property type="nucleotide sequence ID" value="XM_033742428.1"/>
</dbReference>
<keyword evidence="6 7" id="KW-0175">Coiled coil</keyword>
<keyword evidence="4" id="KW-0653">Protein transport</keyword>
<dbReference type="GO" id="GO:0019905">
    <property type="term" value="F:syntaxin binding"/>
    <property type="evidence" value="ECO:0007669"/>
    <property type="project" value="TreeGrafter"/>
</dbReference>
<feature type="coiled-coil region" evidence="7">
    <location>
        <begin position="222"/>
        <end position="280"/>
    </location>
</feature>